<dbReference type="Pfam" id="PF00383">
    <property type="entry name" value="dCMP_cyt_deam_1"/>
    <property type="match status" value="1"/>
</dbReference>
<dbReference type="InterPro" id="IPR035105">
    <property type="entry name" value="Deoxycytidylate_deaminase_dom"/>
</dbReference>
<evidence type="ECO:0000256" key="3">
    <source>
        <dbReference type="PIRSR" id="PIRSR006019-1"/>
    </source>
</evidence>
<evidence type="ECO:0000256" key="2">
    <source>
        <dbReference type="ARBA" id="ARBA00022801"/>
    </source>
</evidence>
<feature type="active site" description="Proton donor" evidence="3">
    <location>
        <position position="81"/>
    </location>
</feature>
<keyword evidence="6" id="KW-1185">Reference proteome</keyword>
<feature type="binding site" evidence="4">
    <location>
        <position position="117"/>
    </location>
    <ligand>
        <name>Zn(2+)</name>
        <dbReference type="ChEBI" id="CHEBI:29105"/>
        <note>catalytic</note>
    </ligand>
</feature>
<reference evidence="5" key="1">
    <citation type="journal article" date="2018" name="Environ. Microbiol.">
        <title>Sporulation capability and amylosome conservation among diverse human colonic and rumen isolates of the keystone starch-degrader Ruminococcus bromii.</title>
        <authorList>
            <person name="Mukhopadhya I."/>
            <person name="Morais S."/>
            <person name="Laverde-Gomez J."/>
            <person name="Sheridan P.O."/>
            <person name="Walker A.W."/>
            <person name="Kelly W."/>
            <person name="Klieve A.V."/>
            <person name="Ouwerkerk D."/>
            <person name="Duncan S.H."/>
            <person name="Louis P."/>
            <person name="Koropatkin N."/>
            <person name="Cockburn D."/>
            <person name="Kibler R."/>
            <person name="Cooper P.J."/>
            <person name="Sandoval C."/>
            <person name="Crost E."/>
            <person name="Juge N."/>
            <person name="Bayer E.A."/>
            <person name="Flint H.J."/>
        </authorList>
    </citation>
    <scope>NUCLEOTIDE SEQUENCE [LARGE SCALE GENOMIC DNA]</scope>
    <source>
        <strain evidence="5">ATCC 27255</strain>
    </source>
</reference>
<gene>
    <name evidence="5" type="ORF">RBATCC27255_00928</name>
</gene>
<dbReference type="EMBL" id="NNSR01000045">
    <property type="protein sequence ID" value="PKD30797.1"/>
    <property type="molecule type" value="Genomic_DNA"/>
</dbReference>
<comment type="caution">
    <text evidence="5">The sequence shown here is derived from an EMBL/GenBank/DDBJ whole genome shotgun (WGS) entry which is preliminary data.</text>
</comment>
<dbReference type="Gene3D" id="3.40.140.10">
    <property type="entry name" value="Cytidine Deaminase, domain 2"/>
    <property type="match status" value="1"/>
</dbReference>
<dbReference type="PANTHER" id="PTHR11086:SF18">
    <property type="entry name" value="DEOXYCYTIDYLATE DEAMINASE"/>
    <property type="match status" value="1"/>
</dbReference>
<keyword evidence="2" id="KW-0378">Hydrolase</keyword>
<dbReference type="PIRSF" id="PIRSF006019">
    <property type="entry name" value="dCMP_deaminase"/>
    <property type="match status" value="1"/>
</dbReference>
<evidence type="ECO:0000256" key="1">
    <source>
        <dbReference type="ARBA" id="ARBA00001947"/>
    </source>
</evidence>
<dbReference type="GO" id="GO:0006220">
    <property type="term" value="P:pyrimidine nucleotide metabolic process"/>
    <property type="evidence" value="ECO:0007669"/>
    <property type="project" value="InterPro"/>
</dbReference>
<dbReference type="InterPro" id="IPR016193">
    <property type="entry name" value="Cytidine_deaminase-like"/>
</dbReference>
<evidence type="ECO:0000313" key="5">
    <source>
        <dbReference type="EMBL" id="PKD30797.1"/>
    </source>
</evidence>
<protein>
    <submittedName>
        <fullName evidence="5">Deoxycytidylate deaminase</fullName>
    </submittedName>
</protein>
<dbReference type="CDD" id="cd01286">
    <property type="entry name" value="deoxycytidylate_deaminase"/>
    <property type="match status" value="1"/>
</dbReference>
<dbReference type="AlphaFoldDB" id="A0A2N0UIM6"/>
<comment type="cofactor">
    <cofactor evidence="1 4">
        <name>Zn(2+)</name>
        <dbReference type="ChEBI" id="CHEBI:29105"/>
    </cofactor>
</comment>
<organism evidence="5 6">
    <name type="scientific">Ruminococcus bromii</name>
    <dbReference type="NCBI Taxonomy" id="40518"/>
    <lineage>
        <taxon>Bacteria</taxon>
        <taxon>Bacillati</taxon>
        <taxon>Bacillota</taxon>
        <taxon>Clostridia</taxon>
        <taxon>Eubacteriales</taxon>
        <taxon>Oscillospiraceae</taxon>
        <taxon>Ruminococcus</taxon>
    </lineage>
</organism>
<dbReference type="GO" id="GO:0008270">
    <property type="term" value="F:zinc ion binding"/>
    <property type="evidence" value="ECO:0007669"/>
    <property type="project" value="InterPro"/>
</dbReference>
<keyword evidence="4" id="KW-0862">Zinc</keyword>
<proteinExistence type="predicted"/>
<dbReference type="RefSeq" id="WP_015522780.1">
    <property type="nucleotide sequence ID" value="NZ_CABMMZ010000045.1"/>
</dbReference>
<dbReference type="PANTHER" id="PTHR11086">
    <property type="entry name" value="DEOXYCYTIDYLATE DEAMINASE-RELATED"/>
    <property type="match status" value="1"/>
</dbReference>
<dbReference type="GO" id="GO:0004132">
    <property type="term" value="F:dCMP deaminase activity"/>
    <property type="evidence" value="ECO:0007669"/>
    <property type="project" value="InterPro"/>
</dbReference>
<evidence type="ECO:0000256" key="4">
    <source>
        <dbReference type="PIRSR" id="PIRSR006019-2"/>
    </source>
</evidence>
<dbReference type="GeneID" id="93769143"/>
<dbReference type="InterPro" id="IPR002125">
    <property type="entry name" value="CMP_dCMP_dom"/>
</dbReference>
<keyword evidence="4" id="KW-0479">Metal-binding</keyword>
<feature type="binding site" evidence="4">
    <location>
        <position position="120"/>
    </location>
    <ligand>
        <name>Zn(2+)</name>
        <dbReference type="ChEBI" id="CHEBI:29105"/>
        <note>catalytic</note>
    </ligand>
</feature>
<feature type="binding site" evidence="4">
    <location>
        <position position="79"/>
    </location>
    <ligand>
        <name>Zn(2+)</name>
        <dbReference type="ChEBI" id="CHEBI:29105"/>
        <note>catalytic</note>
    </ligand>
</feature>
<evidence type="ECO:0000313" key="6">
    <source>
        <dbReference type="Proteomes" id="UP000233425"/>
    </source>
</evidence>
<accession>A0A2N0UIM6</accession>
<dbReference type="Proteomes" id="UP000233425">
    <property type="component" value="Unassembled WGS sequence"/>
</dbReference>
<dbReference type="PROSITE" id="PS51747">
    <property type="entry name" value="CYT_DCMP_DEAMINASES_2"/>
    <property type="match status" value="1"/>
</dbReference>
<dbReference type="InterPro" id="IPR015517">
    <property type="entry name" value="dCMP_deaminase-rel"/>
</dbReference>
<sequence length="162" mass="18339">MDRIDKINYYLDIAETVLERGTCLRRNFGAIIVNNDQIVSTGYTGAPRGRKNCCDLGFCIRQERNIPRGERYELCRSVHAEANAIIHASREQMIGATLYLVGKEMSNGEYVQNTSSCAMCKRMVINAGIDKVIVRNDKTDFTEIDVNDWIMSDDSLDALRGY</sequence>
<dbReference type="InterPro" id="IPR016473">
    <property type="entry name" value="dCMP_deaminase"/>
</dbReference>
<dbReference type="SUPFAM" id="SSF53927">
    <property type="entry name" value="Cytidine deaminase-like"/>
    <property type="match status" value="1"/>
</dbReference>
<dbReference type="GO" id="GO:0005737">
    <property type="term" value="C:cytoplasm"/>
    <property type="evidence" value="ECO:0007669"/>
    <property type="project" value="TreeGrafter"/>
</dbReference>
<name>A0A2N0UIM6_9FIRM</name>